<evidence type="ECO:0008006" key="3">
    <source>
        <dbReference type="Google" id="ProtNLM"/>
    </source>
</evidence>
<evidence type="ECO:0000313" key="1">
    <source>
        <dbReference type="EMBL" id="SDH04689.1"/>
    </source>
</evidence>
<dbReference type="STRING" id="200378.SAMN05216553_11528"/>
<keyword evidence="2" id="KW-1185">Reference proteome</keyword>
<proteinExistence type="predicted"/>
<gene>
    <name evidence="1" type="ORF">SAMN05216553_11528</name>
</gene>
<dbReference type="AlphaFoldDB" id="A0A1G7Z7V8"/>
<sequence length="400" mass="44750">MAGSCKNDLDGVGAVVASSRLLPLITDSVQSTLRPELLDVIEYRKSGLSVNWIIGCPLDCSYCVRHLFDNFEMRVPRALMREEEAVDRLLTHPHFEPGVTPIQLLNRATDPMLQAVKPHLFNMLRLLDERGLTNHVLVISRWHVNAEDCAVLNSFQNIKVTLLITHSGINDERVEPVDSNIAATSLRTAFEHADRYRTVLYWRPIVPGLNDSDEHISRALELSSYAHATVFTGLFYKDQIRDYYVSNGLPEPYETGARRKVFPEALERRILAAAKARPAGGSPLFRKTSCGVTYAHGVADYNGHFGIRELCDICPASQLALCAKAWTPPNTPEVAAMAEVLGGKLVTINERAVVVAGLDEQRRYRLQHHFGYQIHDINKPHLAHRHGRAETGWPAPQEVS</sequence>
<reference evidence="2" key="1">
    <citation type="submission" date="2016-10" db="EMBL/GenBank/DDBJ databases">
        <authorList>
            <person name="Varghese N."/>
            <person name="Submissions S."/>
        </authorList>
    </citation>
    <scope>NUCLEOTIDE SEQUENCE [LARGE SCALE GENOMIC DNA]</scope>
    <source>
        <strain evidence="2">CGMCC 4.3506</strain>
    </source>
</reference>
<dbReference type="SUPFAM" id="SSF102114">
    <property type="entry name" value="Radical SAM enzymes"/>
    <property type="match status" value="1"/>
</dbReference>
<name>A0A1G7Z7V8_9PSEU</name>
<dbReference type="Proteomes" id="UP000199623">
    <property type="component" value="Unassembled WGS sequence"/>
</dbReference>
<accession>A0A1G7Z7V8</accession>
<dbReference type="RefSeq" id="WP_245744364.1">
    <property type="nucleotide sequence ID" value="NZ_FNCC01000015.1"/>
</dbReference>
<evidence type="ECO:0000313" key="2">
    <source>
        <dbReference type="Proteomes" id="UP000199623"/>
    </source>
</evidence>
<dbReference type="Gene3D" id="3.20.20.70">
    <property type="entry name" value="Aldolase class I"/>
    <property type="match status" value="1"/>
</dbReference>
<organism evidence="1 2">
    <name type="scientific">Lentzea fradiae</name>
    <dbReference type="NCBI Taxonomy" id="200378"/>
    <lineage>
        <taxon>Bacteria</taxon>
        <taxon>Bacillati</taxon>
        <taxon>Actinomycetota</taxon>
        <taxon>Actinomycetes</taxon>
        <taxon>Pseudonocardiales</taxon>
        <taxon>Pseudonocardiaceae</taxon>
        <taxon>Lentzea</taxon>
    </lineage>
</organism>
<dbReference type="InterPro" id="IPR058240">
    <property type="entry name" value="rSAM_sf"/>
</dbReference>
<dbReference type="InterPro" id="IPR013785">
    <property type="entry name" value="Aldolase_TIM"/>
</dbReference>
<dbReference type="EMBL" id="FNCC01000015">
    <property type="protein sequence ID" value="SDH04689.1"/>
    <property type="molecule type" value="Genomic_DNA"/>
</dbReference>
<protein>
    <recommendedName>
        <fullName evidence="3">DNA repair photolyase</fullName>
    </recommendedName>
</protein>